<evidence type="ECO:0000256" key="1">
    <source>
        <dbReference type="ARBA" id="ARBA00011063"/>
    </source>
</evidence>
<organism evidence="6 7">
    <name type="scientific">Candidatus Desulfosporosinus infrequens</name>
    <dbReference type="NCBI Taxonomy" id="2043169"/>
    <lineage>
        <taxon>Bacteria</taxon>
        <taxon>Bacillati</taxon>
        <taxon>Bacillota</taxon>
        <taxon>Clostridia</taxon>
        <taxon>Eubacteriales</taxon>
        <taxon>Desulfitobacteriaceae</taxon>
        <taxon>Desulfosporosinus</taxon>
    </lineage>
</organism>
<dbReference type="PANTHER" id="PTHR11717:SF31">
    <property type="entry name" value="LOW MOLECULAR WEIGHT PROTEIN-TYROSINE-PHOSPHATASE ETP-RELATED"/>
    <property type="match status" value="1"/>
</dbReference>
<feature type="active site" evidence="4">
    <location>
        <position position="15"/>
    </location>
</feature>
<accession>A0A2U3LVN1</accession>
<dbReference type="PANTHER" id="PTHR11717">
    <property type="entry name" value="LOW MOLECULAR WEIGHT PROTEIN TYROSINE PHOSPHATASE"/>
    <property type="match status" value="1"/>
</dbReference>
<dbReference type="PRINTS" id="PR00719">
    <property type="entry name" value="LMWPTPASE"/>
</dbReference>
<keyword evidence="2" id="KW-0378">Hydrolase</keyword>
<dbReference type="Gene3D" id="3.40.50.2300">
    <property type="match status" value="1"/>
</dbReference>
<gene>
    <name evidence="6" type="ORF">SBF1_880049</name>
</gene>
<proteinExistence type="inferred from homology"/>
<evidence type="ECO:0000256" key="3">
    <source>
        <dbReference type="ARBA" id="ARBA00022912"/>
    </source>
</evidence>
<feature type="domain" description="Phosphotyrosine protein phosphatase I" evidence="5">
    <location>
        <begin position="3"/>
        <end position="143"/>
    </location>
</feature>
<dbReference type="Proteomes" id="UP000238916">
    <property type="component" value="Unassembled WGS sequence"/>
</dbReference>
<dbReference type="InterPro" id="IPR050438">
    <property type="entry name" value="LMW_PTPase"/>
</dbReference>
<evidence type="ECO:0000256" key="4">
    <source>
        <dbReference type="PIRSR" id="PIRSR617867-1"/>
    </source>
</evidence>
<dbReference type="AlphaFoldDB" id="A0A2U3LVN1"/>
<name>A0A2U3LVN1_9FIRM</name>
<dbReference type="CDD" id="cd16344">
    <property type="entry name" value="LMWPAP"/>
    <property type="match status" value="1"/>
</dbReference>
<keyword evidence="3" id="KW-0904">Protein phosphatase</keyword>
<dbReference type="EMBL" id="OMOF01000867">
    <property type="protein sequence ID" value="SPF55997.1"/>
    <property type="molecule type" value="Genomic_DNA"/>
</dbReference>
<protein>
    <submittedName>
        <fullName evidence="6">Low molecular weight phosphotyrosine phosphatase family protein</fullName>
    </submittedName>
</protein>
<dbReference type="InterPro" id="IPR036196">
    <property type="entry name" value="Ptyr_pPase_sf"/>
</dbReference>
<feature type="active site" description="Proton donor" evidence="4">
    <location>
        <position position="117"/>
    </location>
</feature>
<dbReference type="SMART" id="SM00226">
    <property type="entry name" value="LMWPc"/>
    <property type="match status" value="1"/>
</dbReference>
<dbReference type="InterPro" id="IPR017867">
    <property type="entry name" value="Tyr_phospatase_low_mol_wt"/>
</dbReference>
<dbReference type="Pfam" id="PF01451">
    <property type="entry name" value="LMWPc"/>
    <property type="match status" value="1"/>
</dbReference>
<dbReference type="GO" id="GO:0004725">
    <property type="term" value="F:protein tyrosine phosphatase activity"/>
    <property type="evidence" value="ECO:0007669"/>
    <property type="project" value="InterPro"/>
</dbReference>
<dbReference type="InterPro" id="IPR023485">
    <property type="entry name" value="Ptyr_pPase"/>
</dbReference>
<sequence>MGLKILFICTGNTCRSPMAEGLAREMLGDTVQVSSAGMEAWEGAEASCYALEVLKEQNVDISKHRSRKIRADLFEEVDWIIPMTRTQEKIIRQIFPQYIHKTRYLGDWGQRKQDVRDPWGGSLEVYRQTAQEIGEMLRELRDHLS</sequence>
<evidence type="ECO:0000313" key="7">
    <source>
        <dbReference type="Proteomes" id="UP000238916"/>
    </source>
</evidence>
<evidence type="ECO:0000259" key="5">
    <source>
        <dbReference type="SMART" id="SM00226"/>
    </source>
</evidence>
<evidence type="ECO:0000256" key="2">
    <source>
        <dbReference type="ARBA" id="ARBA00022801"/>
    </source>
</evidence>
<comment type="similarity">
    <text evidence="1">Belongs to the low molecular weight phosphotyrosine protein phosphatase family.</text>
</comment>
<reference evidence="7" key="1">
    <citation type="submission" date="2018-02" db="EMBL/GenBank/DDBJ databases">
        <authorList>
            <person name="Hausmann B."/>
        </authorList>
    </citation>
    <scope>NUCLEOTIDE SEQUENCE [LARGE SCALE GENOMIC DNA]</scope>
    <source>
        <strain evidence="7">Peat soil MAG SbF1</strain>
    </source>
</reference>
<evidence type="ECO:0000313" key="6">
    <source>
        <dbReference type="EMBL" id="SPF55997.1"/>
    </source>
</evidence>
<dbReference type="SUPFAM" id="SSF52788">
    <property type="entry name" value="Phosphotyrosine protein phosphatases I"/>
    <property type="match status" value="1"/>
</dbReference>
<feature type="active site" description="Nucleophile" evidence="4">
    <location>
        <position position="9"/>
    </location>
</feature>